<dbReference type="PANTHER" id="PTHR45376">
    <property type="entry name" value="CHAPERONE DNAJ-DOMAIN SUPERFAMILY PROTEIN-RELATED"/>
    <property type="match status" value="1"/>
</dbReference>
<proteinExistence type="predicted"/>
<sequence>MSLLLFQKVCNSMMLRHSELIQIYRASYLRAFFFLFKGSVAAEDLAVAFCRYHVYCLLHKATSNVHFLERESQCQSYDVLSFGKFRRETFFEDFDEHPERIFQATFGTRWYTWSFRLWEESSFQRSTPGSDWREHSNCTSSRSKEWDSTSGTESEDESCTVGSCSERTILGLPPNGPLKIEDVKNAFRLSALKWHPDKHQGPSQDMAEEKFKHCVNAYKSLCNALSTATSRFSF</sequence>
<evidence type="ECO:0000256" key="1">
    <source>
        <dbReference type="SAM" id="MobiDB-lite"/>
    </source>
</evidence>
<dbReference type="AlphaFoldDB" id="A0ABC8QLP4"/>
<feature type="compositionally biased region" description="Basic and acidic residues" evidence="1">
    <location>
        <begin position="131"/>
        <end position="147"/>
    </location>
</feature>
<accession>A0ABC8QLP4</accession>
<gene>
    <name evidence="3" type="ORF">ILEXP_LOCUS476</name>
</gene>
<feature type="region of interest" description="Disordered" evidence="1">
    <location>
        <begin position="125"/>
        <end position="159"/>
    </location>
</feature>
<dbReference type="InterPro" id="IPR001623">
    <property type="entry name" value="DnaJ_domain"/>
</dbReference>
<dbReference type="Gene3D" id="1.10.287.110">
    <property type="entry name" value="DnaJ domain"/>
    <property type="match status" value="1"/>
</dbReference>
<protein>
    <recommendedName>
        <fullName evidence="2">J domain-containing protein</fullName>
    </recommendedName>
</protein>
<evidence type="ECO:0000313" key="4">
    <source>
        <dbReference type="Proteomes" id="UP001642360"/>
    </source>
</evidence>
<dbReference type="SMART" id="SM00271">
    <property type="entry name" value="DnaJ"/>
    <property type="match status" value="1"/>
</dbReference>
<dbReference type="Pfam" id="PF00226">
    <property type="entry name" value="DnaJ"/>
    <property type="match status" value="1"/>
</dbReference>
<dbReference type="CDD" id="cd06257">
    <property type="entry name" value="DnaJ"/>
    <property type="match status" value="1"/>
</dbReference>
<dbReference type="EMBL" id="CAUOFW020000070">
    <property type="protein sequence ID" value="CAK9133564.1"/>
    <property type="molecule type" value="Genomic_DNA"/>
</dbReference>
<dbReference type="Proteomes" id="UP001642360">
    <property type="component" value="Unassembled WGS sequence"/>
</dbReference>
<dbReference type="PANTHER" id="PTHR45376:SF5">
    <property type="entry name" value="CHAPERONE DNAJ-DOMAIN SUPERFAMILY PROTEIN"/>
    <property type="match status" value="1"/>
</dbReference>
<reference evidence="3 4" key="1">
    <citation type="submission" date="2024-02" db="EMBL/GenBank/DDBJ databases">
        <authorList>
            <person name="Vignale AGUSTIN F."/>
            <person name="Sosa J E."/>
            <person name="Modenutti C."/>
        </authorList>
    </citation>
    <scope>NUCLEOTIDE SEQUENCE [LARGE SCALE GENOMIC DNA]</scope>
</reference>
<name>A0ABC8QLP4_9AQUA</name>
<evidence type="ECO:0000259" key="2">
    <source>
        <dbReference type="PROSITE" id="PS50076"/>
    </source>
</evidence>
<dbReference type="SUPFAM" id="SSF46565">
    <property type="entry name" value="Chaperone J-domain"/>
    <property type="match status" value="1"/>
</dbReference>
<dbReference type="PROSITE" id="PS50076">
    <property type="entry name" value="DNAJ_2"/>
    <property type="match status" value="1"/>
</dbReference>
<comment type="caution">
    <text evidence="3">The sequence shown here is derived from an EMBL/GenBank/DDBJ whole genome shotgun (WGS) entry which is preliminary data.</text>
</comment>
<feature type="domain" description="J" evidence="2">
    <location>
        <begin position="165"/>
        <end position="234"/>
    </location>
</feature>
<organism evidence="3 4">
    <name type="scientific">Ilex paraguariensis</name>
    <name type="common">yerba mate</name>
    <dbReference type="NCBI Taxonomy" id="185542"/>
    <lineage>
        <taxon>Eukaryota</taxon>
        <taxon>Viridiplantae</taxon>
        <taxon>Streptophyta</taxon>
        <taxon>Embryophyta</taxon>
        <taxon>Tracheophyta</taxon>
        <taxon>Spermatophyta</taxon>
        <taxon>Magnoliopsida</taxon>
        <taxon>eudicotyledons</taxon>
        <taxon>Gunneridae</taxon>
        <taxon>Pentapetalae</taxon>
        <taxon>asterids</taxon>
        <taxon>campanulids</taxon>
        <taxon>Aquifoliales</taxon>
        <taxon>Aquifoliaceae</taxon>
        <taxon>Ilex</taxon>
    </lineage>
</organism>
<keyword evidence="4" id="KW-1185">Reference proteome</keyword>
<dbReference type="InterPro" id="IPR036869">
    <property type="entry name" value="J_dom_sf"/>
</dbReference>
<evidence type="ECO:0000313" key="3">
    <source>
        <dbReference type="EMBL" id="CAK9133564.1"/>
    </source>
</evidence>